<dbReference type="EMBL" id="NBSH01000004">
    <property type="protein sequence ID" value="ORX38395.1"/>
    <property type="molecule type" value="Genomic_DNA"/>
</dbReference>
<reference evidence="2 3" key="1">
    <citation type="submission" date="2017-03" db="EMBL/GenBank/DDBJ databases">
        <title>Widespread Adenine N6-methylation of Active Genes in Fungi.</title>
        <authorList>
            <consortium name="DOE Joint Genome Institute"/>
            <person name="Mondo S.J."/>
            <person name="Dannebaum R.O."/>
            <person name="Kuo R.C."/>
            <person name="Louie K.B."/>
            <person name="Bewick A.J."/>
            <person name="Labutti K."/>
            <person name="Haridas S."/>
            <person name="Kuo A."/>
            <person name="Salamov A."/>
            <person name="Ahrendt S.R."/>
            <person name="Lau R."/>
            <person name="Bowen B.P."/>
            <person name="Lipzen A."/>
            <person name="Sullivan W."/>
            <person name="Andreopoulos W.B."/>
            <person name="Clum A."/>
            <person name="Lindquist E."/>
            <person name="Daum C."/>
            <person name="Northen T.R."/>
            <person name="Ramamoorthy G."/>
            <person name="Schmitz R.J."/>
            <person name="Gryganskyi A."/>
            <person name="Culley D."/>
            <person name="Magnuson J."/>
            <person name="James T.Y."/>
            <person name="O'Malley M.A."/>
            <person name="Stajich J.E."/>
            <person name="Spatafora J.W."/>
            <person name="Visel A."/>
            <person name="Grigoriev I.V."/>
        </authorList>
    </citation>
    <scope>NUCLEOTIDE SEQUENCE [LARGE SCALE GENOMIC DNA]</scope>
    <source>
        <strain evidence="2 3">NRRL Y-17943</strain>
    </source>
</reference>
<sequence length="261" mass="29315">MRRMSSSSAVNQPEASKDERSDMKSTQKGNGQSVGSVEPVANMTGHSETPGSHTNGPSSDIALDGEATVPDKNMQSLIDTMVHCQALLKTTMAQYKGFAEDMLATVKKENEHEVTQERTRAEVALADLAMSKLQREKDIKGHMERINELQEALDTKTREASQAAKALESANNKVEGLQFSLEAAAKKGLGHQSHAKRVAREKEELRDKAESDKRSFERDLASRMVRIKSLEATIETMKRQKEREIKGFRRRKKGWKSFWQR</sequence>
<dbReference type="Proteomes" id="UP000193218">
    <property type="component" value="Unassembled WGS sequence"/>
</dbReference>
<organism evidence="2 3">
    <name type="scientific">Kockovaella imperatae</name>
    <dbReference type="NCBI Taxonomy" id="4999"/>
    <lineage>
        <taxon>Eukaryota</taxon>
        <taxon>Fungi</taxon>
        <taxon>Dikarya</taxon>
        <taxon>Basidiomycota</taxon>
        <taxon>Agaricomycotina</taxon>
        <taxon>Tremellomycetes</taxon>
        <taxon>Tremellales</taxon>
        <taxon>Cuniculitremaceae</taxon>
        <taxon>Kockovaella</taxon>
    </lineage>
</organism>
<protein>
    <submittedName>
        <fullName evidence="2">Uncharacterized protein</fullName>
    </submittedName>
</protein>
<dbReference type="GeneID" id="33557119"/>
<proteinExistence type="predicted"/>
<keyword evidence="3" id="KW-1185">Reference proteome</keyword>
<evidence type="ECO:0000256" key="1">
    <source>
        <dbReference type="SAM" id="MobiDB-lite"/>
    </source>
</evidence>
<feature type="region of interest" description="Disordered" evidence="1">
    <location>
        <begin position="1"/>
        <end position="65"/>
    </location>
</feature>
<feature type="compositionally biased region" description="Basic and acidic residues" evidence="1">
    <location>
        <begin position="198"/>
        <end position="217"/>
    </location>
</feature>
<gene>
    <name evidence="2" type="ORF">BD324DRAFT_620694</name>
</gene>
<dbReference type="RefSeq" id="XP_021872317.1">
    <property type="nucleotide sequence ID" value="XM_022015311.1"/>
</dbReference>
<accession>A0A1Y1UMN7</accession>
<feature type="compositionally biased region" description="Polar residues" evidence="1">
    <location>
        <begin position="1"/>
        <end position="14"/>
    </location>
</feature>
<evidence type="ECO:0000313" key="3">
    <source>
        <dbReference type="Proteomes" id="UP000193218"/>
    </source>
</evidence>
<feature type="compositionally biased region" description="Polar residues" evidence="1">
    <location>
        <begin position="44"/>
        <end position="58"/>
    </location>
</feature>
<comment type="caution">
    <text evidence="2">The sequence shown here is derived from an EMBL/GenBank/DDBJ whole genome shotgun (WGS) entry which is preliminary data.</text>
</comment>
<dbReference type="AlphaFoldDB" id="A0A1Y1UMN7"/>
<dbReference type="InParanoid" id="A0A1Y1UMN7"/>
<feature type="region of interest" description="Disordered" evidence="1">
    <location>
        <begin position="188"/>
        <end position="217"/>
    </location>
</feature>
<evidence type="ECO:0000313" key="2">
    <source>
        <dbReference type="EMBL" id="ORX38395.1"/>
    </source>
</evidence>
<name>A0A1Y1UMN7_9TREE</name>
<feature type="compositionally biased region" description="Basic and acidic residues" evidence="1">
    <location>
        <begin position="15"/>
        <end position="25"/>
    </location>
</feature>
<feature type="compositionally biased region" description="Polar residues" evidence="1">
    <location>
        <begin position="26"/>
        <end position="35"/>
    </location>
</feature>